<dbReference type="AlphaFoldDB" id="A0A1D1V8M5"/>
<evidence type="ECO:0000256" key="1">
    <source>
        <dbReference type="ARBA" id="ARBA00004184"/>
    </source>
</evidence>
<dbReference type="SUPFAM" id="SSF52799">
    <property type="entry name" value="(Phosphotyrosine protein) phosphatases II"/>
    <property type="match status" value="1"/>
</dbReference>
<feature type="region of interest" description="Disordered" evidence="7">
    <location>
        <begin position="700"/>
        <end position="733"/>
    </location>
</feature>
<dbReference type="Pfam" id="PF02893">
    <property type="entry name" value="GRAM"/>
    <property type="match status" value="1"/>
</dbReference>
<dbReference type="EMBL" id="BDGG01000004">
    <property type="protein sequence ID" value="GAU97135.1"/>
    <property type="molecule type" value="Genomic_DNA"/>
</dbReference>
<reference evidence="9 10" key="1">
    <citation type="journal article" date="2016" name="Nat. Commun.">
        <title>Extremotolerant tardigrade genome and improved radiotolerance of human cultured cells by tardigrade-unique protein.</title>
        <authorList>
            <person name="Hashimoto T."/>
            <person name="Horikawa D.D."/>
            <person name="Saito Y."/>
            <person name="Kuwahara H."/>
            <person name="Kozuka-Hata H."/>
            <person name="Shin-I T."/>
            <person name="Minakuchi Y."/>
            <person name="Ohishi K."/>
            <person name="Motoyama A."/>
            <person name="Aizu T."/>
            <person name="Enomoto A."/>
            <person name="Kondo K."/>
            <person name="Tanaka S."/>
            <person name="Hara Y."/>
            <person name="Koshikawa S."/>
            <person name="Sagara H."/>
            <person name="Miura T."/>
            <person name="Yokobori S."/>
            <person name="Miyagawa K."/>
            <person name="Suzuki Y."/>
            <person name="Kubo T."/>
            <person name="Oyama M."/>
            <person name="Kohara Y."/>
            <person name="Fujiyama A."/>
            <person name="Arakawa K."/>
            <person name="Katayama T."/>
            <person name="Toyoda A."/>
            <person name="Kunieda T."/>
        </authorList>
    </citation>
    <scope>NUCLEOTIDE SEQUENCE [LARGE SCALE GENOMIC DNA]</scope>
    <source>
        <strain evidence="9 10">YOKOZUNA-1</strain>
    </source>
</reference>
<evidence type="ECO:0000256" key="7">
    <source>
        <dbReference type="SAM" id="MobiDB-lite"/>
    </source>
</evidence>
<evidence type="ECO:0000256" key="4">
    <source>
        <dbReference type="ARBA" id="ARBA00023098"/>
    </source>
</evidence>
<feature type="compositionally biased region" description="Polar residues" evidence="7">
    <location>
        <begin position="55"/>
        <end position="86"/>
    </location>
</feature>
<dbReference type="OrthoDB" id="271628at2759"/>
<dbReference type="Gene3D" id="2.30.29.30">
    <property type="entry name" value="Pleckstrin-homology domain (PH domain)/Phosphotyrosine-binding domain (PTB)"/>
    <property type="match status" value="1"/>
</dbReference>
<organism evidence="9 10">
    <name type="scientific">Ramazzottius varieornatus</name>
    <name type="common">Water bear</name>
    <name type="synonym">Tardigrade</name>
    <dbReference type="NCBI Taxonomy" id="947166"/>
    <lineage>
        <taxon>Eukaryota</taxon>
        <taxon>Metazoa</taxon>
        <taxon>Ecdysozoa</taxon>
        <taxon>Tardigrada</taxon>
        <taxon>Eutardigrada</taxon>
        <taxon>Parachela</taxon>
        <taxon>Hypsibioidea</taxon>
        <taxon>Ramazzottiidae</taxon>
        <taxon>Ramazzottius</taxon>
    </lineage>
</organism>
<dbReference type="Pfam" id="PF06602">
    <property type="entry name" value="Myotub-related"/>
    <property type="match status" value="1"/>
</dbReference>
<dbReference type="GO" id="GO:0046856">
    <property type="term" value="P:phosphatidylinositol dephosphorylation"/>
    <property type="evidence" value="ECO:0007669"/>
    <property type="project" value="TreeGrafter"/>
</dbReference>
<dbReference type="PROSITE" id="PS51339">
    <property type="entry name" value="PPASE_MYOTUBULARIN"/>
    <property type="match status" value="1"/>
</dbReference>
<dbReference type="GO" id="GO:0005737">
    <property type="term" value="C:cytoplasm"/>
    <property type="evidence" value="ECO:0007669"/>
    <property type="project" value="TreeGrafter"/>
</dbReference>
<evidence type="ECO:0000313" key="10">
    <source>
        <dbReference type="Proteomes" id="UP000186922"/>
    </source>
</evidence>
<keyword evidence="4" id="KW-0443">Lipid metabolism</keyword>
<dbReference type="EC" id="3.1.3.95" evidence="3"/>
<dbReference type="InterPro" id="IPR029021">
    <property type="entry name" value="Prot-tyrosine_phosphatase-like"/>
</dbReference>
<dbReference type="PANTHER" id="PTHR10807:SF128">
    <property type="entry name" value="PHOSPHATIDYLINOSITOL-3,5-BISPHOSPHATE 3-PHOSPHATASE"/>
    <property type="match status" value="1"/>
</dbReference>
<feature type="binding site" evidence="6">
    <location>
        <begin position="406"/>
        <end position="409"/>
    </location>
    <ligand>
        <name>substrate</name>
    </ligand>
</feature>
<sequence>MSDSQQRPGSANAPSIPLRSKRVTAPPFSPPPPPINQYSMVPSVIPGSAQRTDRSSSSPGRSLIPQQRQHSAESLLSTSTAHQAGQSTDASSMRSDRASSMASTAVADGSPSVPSSIRSTKSSSSSSLSNTGEPLVSAREHRGELGSLEDAFANLNGEEVKLTSKTVQHVDGSTDALQSGVLTITNYRLIFRAANPADSFDLPLSFISSIDKVSTTSNSQNSFRLRITCKDLRREVFVVTKNADQPSQKHFLDVLKAHAFPLSYKRQLFAFDYKGEYSSEGWSVYDAKTEYKRQGLPNDMWRIANVNQKYELCETYPSVLAVPLNASDELLFGVASFRSRGRLPVLSWIHPVSHATITRCSQPQVGLNGRRSKDDENYVKLIHDANPSYPRLCIMDARPLVNAAANKAKGGGYESEENYPSSDLVFLDIHNIHVMRESLRKVREMCTPRIEDPNHFYSNLEATHWLSHIKAILAGALKIVDKVETYKSSVLVHCSDGWDRTSQLTSLSMIMLDPFYRTIRGFQVLIEKEWVSFGHKFAHRIGHGEEKEATERSPVFLQFIDCVWQLTEQFETSFEFNERFLIAIIDNVHNCRFGTFLSNFEKEHGEKNLKVKTVSLWSYINSDLTEYRNPFYYQQPQDSTGVDNVLYPLTTHRYLKLWLRYYARYDPSVKYQEPIEERHKQLLYALQRLTELRDNLKKEAAARRDSNAKNNNNINTIPRSSSNHSRVTEPVHV</sequence>
<dbReference type="SMART" id="SM00404">
    <property type="entry name" value="PTPc_motif"/>
    <property type="match status" value="1"/>
</dbReference>
<feature type="binding site" evidence="6">
    <location>
        <begin position="431"/>
        <end position="432"/>
    </location>
    <ligand>
        <name>substrate</name>
    </ligand>
</feature>
<dbReference type="PANTHER" id="PTHR10807">
    <property type="entry name" value="MYOTUBULARIN-RELATED"/>
    <property type="match status" value="1"/>
</dbReference>
<feature type="compositionally biased region" description="Low complexity" evidence="7">
    <location>
        <begin position="708"/>
        <end position="723"/>
    </location>
</feature>
<name>A0A1D1V8M5_RAMVA</name>
<evidence type="ECO:0000256" key="3">
    <source>
        <dbReference type="ARBA" id="ARBA00012903"/>
    </source>
</evidence>
<keyword evidence="10" id="KW-1185">Reference proteome</keyword>
<feature type="compositionally biased region" description="Low complexity" evidence="7">
    <location>
        <begin position="87"/>
        <end position="129"/>
    </location>
</feature>
<gene>
    <name evidence="9" type="primary">RvY_08487-1</name>
    <name evidence="9" type="synonym">RvY_08487.1</name>
    <name evidence="9" type="ORF">RvY_08487</name>
</gene>
<evidence type="ECO:0000256" key="2">
    <source>
        <dbReference type="ARBA" id="ARBA00007471"/>
    </source>
</evidence>
<dbReference type="PROSITE" id="PS00383">
    <property type="entry name" value="TYR_PHOSPHATASE_1"/>
    <property type="match status" value="1"/>
</dbReference>
<dbReference type="SUPFAM" id="SSF50729">
    <property type="entry name" value="PH domain-like"/>
    <property type="match status" value="1"/>
</dbReference>
<evidence type="ECO:0000313" key="9">
    <source>
        <dbReference type="EMBL" id="GAU97135.1"/>
    </source>
</evidence>
<feature type="region of interest" description="Disordered" evidence="7">
    <location>
        <begin position="1"/>
        <end position="137"/>
    </location>
</feature>
<dbReference type="InterPro" id="IPR011993">
    <property type="entry name" value="PH-like_dom_sf"/>
</dbReference>
<dbReference type="InterPro" id="IPR030564">
    <property type="entry name" value="Myotubularin"/>
</dbReference>
<evidence type="ECO:0000259" key="8">
    <source>
        <dbReference type="PROSITE" id="PS51339"/>
    </source>
</evidence>
<protein>
    <recommendedName>
        <fullName evidence="3">phosphatidylinositol-3,5-bisphosphate 3-phosphatase</fullName>
        <ecNumber evidence="3">3.1.3.95</ecNumber>
    </recommendedName>
</protein>
<dbReference type="GO" id="GO:0004438">
    <property type="term" value="F:phosphatidylinositol-3-phosphate phosphatase activity"/>
    <property type="evidence" value="ECO:0007669"/>
    <property type="project" value="TreeGrafter"/>
</dbReference>
<dbReference type="InterPro" id="IPR004182">
    <property type="entry name" value="GRAM"/>
</dbReference>
<dbReference type="InterPro" id="IPR003595">
    <property type="entry name" value="Tyr_Pase_cat"/>
</dbReference>
<feature type="domain" description="Myotubularin phosphatase" evidence="8">
    <location>
        <begin position="281"/>
        <end position="662"/>
    </location>
</feature>
<comment type="subcellular location">
    <subcellularLocation>
        <location evidence="1">Endomembrane system</location>
        <topology evidence="1">Peripheral membrane protein</topology>
    </subcellularLocation>
</comment>
<dbReference type="InterPro" id="IPR010569">
    <property type="entry name" value="Myotubularin-like_Pase_dom"/>
</dbReference>
<dbReference type="GO" id="GO:0012505">
    <property type="term" value="C:endomembrane system"/>
    <property type="evidence" value="ECO:0007669"/>
    <property type="project" value="UniProtKB-SubCell"/>
</dbReference>
<comment type="similarity">
    <text evidence="2">Belongs to the protein-tyrosine phosphatase family. Non-receptor class myotubularin subfamily.</text>
</comment>
<accession>A0A1D1V8M5</accession>
<feature type="binding site" evidence="6">
    <location>
        <begin position="494"/>
        <end position="500"/>
    </location>
    <ligand>
        <name>substrate</name>
    </ligand>
</feature>
<dbReference type="STRING" id="947166.A0A1D1V8M5"/>
<comment type="caution">
    <text evidence="9">The sequence shown here is derived from an EMBL/GenBank/DDBJ whole genome shotgun (WGS) entry which is preliminary data.</text>
</comment>
<feature type="compositionally biased region" description="Polar residues" evidence="7">
    <location>
        <begin position="1"/>
        <end position="13"/>
    </location>
</feature>
<evidence type="ECO:0000256" key="6">
    <source>
        <dbReference type="PIRSR" id="PIRSR630564-2"/>
    </source>
</evidence>
<dbReference type="Proteomes" id="UP000186922">
    <property type="component" value="Unassembled WGS sequence"/>
</dbReference>
<dbReference type="GO" id="GO:0016020">
    <property type="term" value="C:membrane"/>
    <property type="evidence" value="ECO:0007669"/>
    <property type="project" value="TreeGrafter"/>
</dbReference>
<proteinExistence type="inferred from homology"/>
<dbReference type="InterPro" id="IPR016130">
    <property type="entry name" value="Tyr_Pase_AS"/>
</dbReference>
<evidence type="ECO:0000256" key="5">
    <source>
        <dbReference type="PIRSR" id="PIRSR630564-1"/>
    </source>
</evidence>
<feature type="active site" description="Phosphocysteine intermediate" evidence="5">
    <location>
        <position position="494"/>
    </location>
</feature>
<dbReference type="GO" id="GO:0052629">
    <property type="term" value="F:phosphatidylinositol-3,5-bisphosphate 3-phosphatase activity"/>
    <property type="evidence" value="ECO:0007669"/>
    <property type="project" value="UniProtKB-EC"/>
</dbReference>